<evidence type="ECO:0000313" key="2">
    <source>
        <dbReference type="EMBL" id="GJT69198.1"/>
    </source>
</evidence>
<feature type="region of interest" description="Disordered" evidence="1">
    <location>
        <begin position="1"/>
        <end position="25"/>
    </location>
</feature>
<dbReference type="Proteomes" id="UP001151760">
    <property type="component" value="Unassembled WGS sequence"/>
</dbReference>
<protein>
    <submittedName>
        <fullName evidence="2">Uncharacterized protein</fullName>
    </submittedName>
</protein>
<evidence type="ECO:0000313" key="3">
    <source>
        <dbReference type="Proteomes" id="UP001151760"/>
    </source>
</evidence>
<organism evidence="2 3">
    <name type="scientific">Tanacetum coccineum</name>
    <dbReference type="NCBI Taxonomy" id="301880"/>
    <lineage>
        <taxon>Eukaryota</taxon>
        <taxon>Viridiplantae</taxon>
        <taxon>Streptophyta</taxon>
        <taxon>Embryophyta</taxon>
        <taxon>Tracheophyta</taxon>
        <taxon>Spermatophyta</taxon>
        <taxon>Magnoliopsida</taxon>
        <taxon>eudicotyledons</taxon>
        <taxon>Gunneridae</taxon>
        <taxon>Pentapetalae</taxon>
        <taxon>asterids</taxon>
        <taxon>campanulids</taxon>
        <taxon>Asterales</taxon>
        <taxon>Asteraceae</taxon>
        <taxon>Asteroideae</taxon>
        <taxon>Anthemideae</taxon>
        <taxon>Anthemidinae</taxon>
        <taxon>Tanacetum</taxon>
    </lineage>
</organism>
<feature type="compositionally biased region" description="Basic and acidic residues" evidence="1">
    <location>
        <begin position="16"/>
        <end position="25"/>
    </location>
</feature>
<comment type="caution">
    <text evidence="2">The sequence shown here is derived from an EMBL/GenBank/DDBJ whole genome shotgun (WGS) entry which is preliminary data.</text>
</comment>
<keyword evidence="3" id="KW-1185">Reference proteome</keyword>
<sequence length="69" mass="7606">MSEMVYDDGGVGGGESRVRESEGGDRIDRRMGSLFGLRRICPPEKFSGGGAMVAGGGRWWPEIMEKRER</sequence>
<name>A0ABQ5G1Z3_9ASTR</name>
<gene>
    <name evidence="2" type="ORF">Tco_1028484</name>
</gene>
<reference evidence="2" key="2">
    <citation type="submission" date="2022-01" db="EMBL/GenBank/DDBJ databases">
        <authorList>
            <person name="Yamashiro T."/>
            <person name="Shiraishi A."/>
            <person name="Satake H."/>
            <person name="Nakayama K."/>
        </authorList>
    </citation>
    <scope>NUCLEOTIDE SEQUENCE</scope>
</reference>
<accession>A0ABQ5G1Z3</accession>
<dbReference type="EMBL" id="BQNB010017967">
    <property type="protein sequence ID" value="GJT69198.1"/>
    <property type="molecule type" value="Genomic_DNA"/>
</dbReference>
<evidence type="ECO:0000256" key="1">
    <source>
        <dbReference type="SAM" id="MobiDB-lite"/>
    </source>
</evidence>
<proteinExistence type="predicted"/>
<reference evidence="2" key="1">
    <citation type="journal article" date="2022" name="Int. J. Mol. Sci.">
        <title>Draft Genome of Tanacetum Coccineum: Genomic Comparison of Closely Related Tanacetum-Family Plants.</title>
        <authorList>
            <person name="Yamashiro T."/>
            <person name="Shiraishi A."/>
            <person name="Nakayama K."/>
            <person name="Satake H."/>
        </authorList>
    </citation>
    <scope>NUCLEOTIDE SEQUENCE</scope>
</reference>